<dbReference type="GO" id="GO:0006355">
    <property type="term" value="P:regulation of DNA-templated transcription"/>
    <property type="evidence" value="ECO:0007669"/>
    <property type="project" value="InterPro"/>
</dbReference>
<dbReference type="OrthoDB" id="9807959at2"/>
<dbReference type="SUPFAM" id="SSF47598">
    <property type="entry name" value="Ribbon-helix-helix"/>
    <property type="match status" value="1"/>
</dbReference>
<reference evidence="2 3" key="1">
    <citation type="submission" date="2016-12" db="EMBL/GenBank/DDBJ databases">
        <title>Draft genome sequences of strains Salinicola socius SMB35, Salinicola sp. MH3R3-1 and Chromohalobacter sp. SMB17 from the Verkhnekamsk potash mining region of Russia.</title>
        <authorList>
            <person name="Mavrodi D.V."/>
            <person name="Olsson B.E."/>
            <person name="Korsakova E.S."/>
            <person name="Pyankova A."/>
            <person name="Mavrodi O.V."/>
            <person name="Plotnikova E.G."/>
        </authorList>
    </citation>
    <scope>NUCLEOTIDE SEQUENCE [LARGE SCALE GENOMIC DNA]</scope>
    <source>
        <strain evidence="2 3">SMB35</strain>
    </source>
</reference>
<gene>
    <name evidence="2" type="ORF">BTW07_14655</name>
</gene>
<dbReference type="InterPro" id="IPR013321">
    <property type="entry name" value="Arc_rbn_hlx_hlx"/>
</dbReference>
<name>A0A1Q8SPH3_9GAMM</name>
<dbReference type="CDD" id="cd22231">
    <property type="entry name" value="RHH_NikR_HicB-like"/>
    <property type="match status" value="1"/>
</dbReference>
<feature type="domain" description="HicB-like antitoxin of toxin-antitoxin system" evidence="1">
    <location>
        <begin position="3"/>
        <end position="122"/>
    </location>
</feature>
<dbReference type="InterPro" id="IPR010985">
    <property type="entry name" value="Ribbon_hlx_hlx"/>
</dbReference>
<dbReference type="Gene3D" id="1.10.1220.10">
    <property type="entry name" value="Met repressor-like"/>
    <property type="match status" value="1"/>
</dbReference>
<organism evidence="2 3">
    <name type="scientific">Salinicola socius</name>
    <dbReference type="NCBI Taxonomy" id="404433"/>
    <lineage>
        <taxon>Bacteria</taxon>
        <taxon>Pseudomonadati</taxon>
        <taxon>Pseudomonadota</taxon>
        <taxon>Gammaproteobacteria</taxon>
        <taxon>Oceanospirillales</taxon>
        <taxon>Halomonadaceae</taxon>
        <taxon>Salinicola</taxon>
    </lineage>
</organism>
<proteinExistence type="predicted"/>
<dbReference type="InterPro" id="IPR035069">
    <property type="entry name" value="TTHA1013/TTHA0281-like"/>
</dbReference>
<dbReference type="RefSeq" id="WP_075570923.1">
    <property type="nucleotide sequence ID" value="NZ_MSDO01000022.1"/>
</dbReference>
<dbReference type="Proteomes" id="UP000186878">
    <property type="component" value="Unassembled WGS sequence"/>
</dbReference>
<dbReference type="SUPFAM" id="SSF143100">
    <property type="entry name" value="TTHA1013/TTHA0281-like"/>
    <property type="match status" value="1"/>
</dbReference>
<evidence type="ECO:0000259" key="1">
    <source>
        <dbReference type="Pfam" id="PF15919"/>
    </source>
</evidence>
<evidence type="ECO:0000313" key="2">
    <source>
        <dbReference type="EMBL" id="OLO03321.1"/>
    </source>
</evidence>
<evidence type="ECO:0000313" key="3">
    <source>
        <dbReference type="Proteomes" id="UP000186878"/>
    </source>
</evidence>
<dbReference type="Gene3D" id="3.30.160.250">
    <property type="match status" value="1"/>
</dbReference>
<dbReference type="AlphaFoldDB" id="A0A1Q8SPH3"/>
<dbReference type="EMBL" id="MSDO01000022">
    <property type="protein sequence ID" value="OLO03321.1"/>
    <property type="molecule type" value="Genomic_DNA"/>
</dbReference>
<accession>A0A1Q8SPH3</accession>
<comment type="caution">
    <text evidence="2">The sequence shown here is derived from an EMBL/GenBank/DDBJ whole genome shotgun (WGS) entry which is preliminary data.</text>
</comment>
<dbReference type="Pfam" id="PF15919">
    <property type="entry name" value="HicB_lk_antitox"/>
    <property type="match status" value="1"/>
</dbReference>
<protein>
    <submittedName>
        <fullName evidence="2">CopG family transcriptional regulator</fullName>
    </submittedName>
</protein>
<dbReference type="InterPro" id="IPR031807">
    <property type="entry name" value="HicB-like"/>
</dbReference>
<sequence>MLYPVYIHKDPDTAYGVTFPDFPGCFSAADEMADLPRMAQEAVEVHFDGEDMAIPTPSTPEDWEGHEDFQDGYWMLIDIDLSKVNTRAVRVNISLPESLVAKIDNAAKARHLSRSAFLAMAAQHEMSESR</sequence>
<keyword evidence="3" id="KW-1185">Reference proteome</keyword>